<keyword evidence="3" id="KW-1185">Reference proteome</keyword>
<dbReference type="Pfam" id="PF00485">
    <property type="entry name" value="PRK"/>
    <property type="match status" value="1"/>
</dbReference>
<comment type="caution">
    <text evidence="2">The sequence shown here is derived from an EMBL/GenBank/DDBJ whole genome shotgun (WGS) entry which is preliminary data.</text>
</comment>
<evidence type="ECO:0000259" key="1">
    <source>
        <dbReference type="Pfam" id="PF00485"/>
    </source>
</evidence>
<dbReference type="SUPFAM" id="SSF52540">
    <property type="entry name" value="P-loop containing nucleoside triphosphate hydrolases"/>
    <property type="match status" value="1"/>
</dbReference>
<proteinExistence type="predicted"/>
<evidence type="ECO:0000313" key="2">
    <source>
        <dbReference type="EMBL" id="GAA0872875.1"/>
    </source>
</evidence>
<reference evidence="2 3" key="1">
    <citation type="journal article" date="2019" name="Int. J. Syst. Evol. Microbiol.">
        <title>The Global Catalogue of Microorganisms (GCM) 10K type strain sequencing project: providing services to taxonomists for standard genome sequencing and annotation.</title>
        <authorList>
            <consortium name="The Broad Institute Genomics Platform"/>
            <consortium name="The Broad Institute Genome Sequencing Center for Infectious Disease"/>
            <person name="Wu L."/>
            <person name="Ma J."/>
        </authorList>
    </citation>
    <scope>NUCLEOTIDE SEQUENCE [LARGE SCALE GENOMIC DNA]</scope>
    <source>
        <strain evidence="2 3">JCM 16082</strain>
    </source>
</reference>
<accession>A0ABN1MI95</accession>
<organism evidence="2 3">
    <name type="scientific">Gangjinia marincola</name>
    <dbReference type="NCBI Taxonomy" id="578463"/>
    <lineage>
        <taxon>Bacteria</taxon>
        <taxon>Pseudomonadati</taxon>
        <taxon>Bacteroidota</taxon>
        <taxon>Flavobacteriia</taxon>
        <taxon>Flavobacteriales</taxon>
        <taxon>Flavobacteriaceae</taxon>
        <taxon>Gangjinia</taxon>
    </lineage>
</organism>
<feature type="domain" description="Phosphoribulokinase/uridine kinase" evidence="1">
    <location>
        <begin position="33"/>
        <end position="202"/>
    </location>
</feature>
<dbReference type="RefSeq" id="WP_343767003.1">
    <property type="nucleotide sequence ID" value="NZ_BAAAFG010000015.1"/>
</dbReference>
<dbReference type="Proteomes" id="UP001500507">
    <property type="component" value="Unassembled WGS sequence"/>
</dbReference>
<dbReference type="InterPro" id="IPR006083">
    <property type="entry name" value="PRK/URK"/>
</dbReference>
<protein>
    <recommendedName>
        <fullName evidence="1">Phosphoribulokinase/uridine kinase domain-containing protein</fullName>
    </recommendedName>
</protein>
<name>A0ABN1MI95_9FLAO</name>
<evidence type="ECO:0000313" key="3">
    <source>
        <dbReference type="Proteomes" id="UP001500507"/>
    </source>
</evidence>
<gene>
    <name evidence="2" type="ORF">GCM10009117_20220</name>
</gene>
<dbReference type="Gene3D" id="3.40.50.300">
    <property type="entry name" value="P-loop containing nucleotide triphosphate hydrolases"/>
    <property type="match status" value="1"/>
</dbReference>
<sequence length="211" mass="24178">MIGDTLTYFKSYDQIIEHALSALGEGINHRPCIGIAGESGCGKSSLAHAFKIYIEREYSKKVLVLHQDDYFHLPPKDNHNKRLKDITHVGPQEVDLSTMKQNLLAFKGDLSSAKKPLVDYHKNTITTVDIAPRDYDVCVVEGTYALHLDPLDLKIFMEKTYLETKVLREKRGRDEMSNFNEQVLNIEHHIVKKQYDNAQLIVHNDLTTTKR</sequence>
<dbReference type="EMBL" id="BAAAFG010000015">
    <property type="protein sequence ID" value="GAA0872875.1"/>
    <property type="molecule type" value="Genomic_DNA"/>
</dbReference>
<dbReference type="PANTHER" id="PTHR10285">
    <property type="entry name" value="URIDINE KINASE"/>
    <property type="match status" value="1"/>
</dbReference>
<dbReference type="InterPro" id="IPR027417">
    <property type="entry name" value="P-loop_NTPase"/>
</dbReference>